<keyword evidence="7" id="KW-1185">Reference proteome</keyword>
<reference evidence="7" key="1">
    <citation type="journal article" date="2019" name="Int. J. Syst. Evol. Microbiol.">
        <title>The Global Catalogue of Microorganisms (GCM) 10K type strain sequencing project: providing services to taxonomists for standard genome sequencing and annotation.</title>
        <authorList>
            <consortium name="The Broad Institute Genomics Platform"/>
            <consortium name="The Broad Institute Genome Sequencing Center for Infectious Disease"/>
            <person name="Wu L."/>
            <person name="Ma J."/>
        </authorList>
    </citation>
    <scope>NUCLEOTIDE SEQUENCE [LARGE SCALE GENOMIC DNA]</scope>
    <source>
        <strain evidence="7">CGMCC 1.14993</strain>
    </source>
</reference>
<sequence length="258" mass="29447">MKNKYITAIILLMISILIVSGCGKEKRNANEVVLGLDDTFVPMGFKDDQGKFVGFDIDLAKEVFKRENMKVTFQPIDWSMKETELISGNIDTIWNGYSITDERKKKVNFSKAYLSNRQVIITLANSSIQSKSDLKNQIVGIQEGSSSLEAVNKEKDLVDSFKDGKPVLYENNNQALMDLEAKRVDAVVADETLARYYMNKRGESKYKILEDNFGEEDYGIGVRKDDKELLNKINKQIDAMKKDGTYDKIYQKWFGTLK</sequence>
<evidence type="ECO:0000256" key="3">
    <source>
        <dbReference type="ARBA" id="ARBA00023288"/>
    </source>
</evidence>
<dbReference type="SUPFAM" id="SSF53850">
    <property type="entry name" value="Periplasmic binding protein-like II"/>
    <property type="match status" value="1"/>
</dbReference>
<dbReference type="InterPro" id="IPR001638">
    <property type="entry name" value="Solute-binding_3/MltF_N"/>
</dbReference>
<keyword evidence="3" id="KW-0449">Lipoprotein</keyword>
<protein>
    <submittedName>
        <fullName evidence="6">Amino acid ABC transporter substrate-binding protein</fullName>
    </submittedName>
</protein>
<dbReference type="PANTHER" id="PTHR35936">
    <property type="entry name" value="MEMBRANE-BOUND LYTIC MUREIN TRANSGLYCOSYLASE F"/>
    <property type="match status" value="1"/>
</dbReference>
<dbReference type="GO" id="GO:0015276">
    <property type="term" value="F:ligand-gated monoatomic ion channel activity"/>
    <property type="evidence" value="ECO:0007669"/>
    <property type="project" value="InterPro"/>
</dbReference>
<gene>
    <name evidence="6" type="ORF">GCM10007380_38670</name>
</gene>
<dbReference type="PROSITE" id="PS51257">
    <property type="entry name" value="PROKAR_LIPOPROTEIN"/>
    <property type="match status" value="1"/>
</dbReference>
<evidence type="ECO:0000313" key="6">
    <source>
        <dbReference type="EMBL" id="GGI17583.1"/>
    </source>
</evidence>
<dbReference type="EMBL" id="BMHB01000003">
    <property type="protein sequence ID" value="GGI17583.1"/>
    <property type="molecule type" value="Genomic_DNA"/>
</dbReference>
<dbReference type="Gene3D" id="3.40.190.10">
    <property type="entry name" value="Periplasmic binding protein-like II"/>
    <property type="match status" value="2"/>
</dbReference>
<dbReference type="AlphaFoldDB" id="A0A8J3AWL8"/>
<dbReference type="Pfam" id="PF00497">
    <property type="entry name" value="SBP_bac_3"/>
    <property type="match status" value="1"/>
</dbReference>
<dbReference type="GO" id="GO:0016020">
    <property type="term" value="C:membrane"/>
    <property type="evidence" value="ECO:0007669"/>
    <property type="project" value="InterPro"/>
</dbReference>
<dbReference type="SMART" id="SM00079">
    <property type="entry name" value="PBPe"/>
    <property type="match status" value="1"/>
</dbReference>
<evidence type="ECO:0000256" key="2">
    <source>
        <dbReference type="ARBA" id="ARBA00023139"/>
    </source>
</evidence>
<comment type="caution">
    <text evidence="6">The sequence shown here is derived from an EMBL/GenBank/DDBJ whole genome shotgun (WGS) entry which is preliminary data.</text>
</comment>
<dbReference type="InterPro" id="IPR001320">
    <property type="entry name" value="Iontro_rcpt_C"/>
</dbReference>
<organism evidence="6 7">
    <name type="scientific">Gottfriedia solisilvae</name>
    <dbReference type="NCBI Taxonomy" id="1516104"/>
    <lineage>
        <taxon>Bacteria</taxon>
        <taxon>Bacillati</taxon>
        <taxon>Bacillota</taxon>
        <taxon>Bacilli</taxon>
        <taxon>Bacillales</taxon>
        <taxon>Bacillaceae</taxon>
        <taxon>Gottfriedia</taxon>
    </lineage>
</organism>
<evidence type="ECO:0000313" key="7">
    <source>
        <dbReference type="Proteomes" id="UP000626244"/>
    </source>
</evidence>
<feature type="domain" description="Solute-binding protein family 3/N-terminal" evidence="4">
    <location>
        <begin position="31"/>
        <end position="257"/>
    </location>
</feature>
<dbReference type="OrthoDB" id="9775197at2"/>
<dbReference type="SMART" id="SM00062">
    <property type="entry name" value="PBPb"/>
    <property type="match status" value="1"/>
</dbReference>
<feature type="domain" description="Ionotropic glutamate receptor C-terminal" evidence="5">
    <location>
        <begin position="29"/>
        <end position="256"/>
    </location>
</feature>
<evidence type="ECO:0000259" key="5">
    <source>
        <dbReference type="SMART" id="SM00079"/>
    </source>
</evidence>
<dbReference type="Proteomes" id="UP000626244">
    <property type="component" value="Unassembled WGS sequence"/>
</dbReference>
<dbReference type="RefSeq" id="WP_088001931.1">
    <property type="nucleotide sequence ID" value="NZ_BMHB01000003.1"/>
</dbReference>
<proteinExistence type="predicted"/>
<dbReference type="PANTHER" id="PTHR35936:SF34">
    <property type="entry name" value="ABC TRANSPORTER EXTRACELLULAR-BINDING PROTEIN YCKB-RELATED"/>
    <property type="match status" value="1"/>
</dbReference>
<keyword evidence="2" id="KW-0564">Palmitate</keyword>
<evidence type="ECO:0000256" key="1">
    <source>
        <dbReference type="ARBA" id="ARBA00022729"/>
    </source>
</evidence>
<name>A0A8J3AWL8_9BACI</name>
<evidence type="ECO:0000259" key="4">
    <source>
        <dbReference type="SMART" id="SM00062"/>
    </source>
</evidence>
<accession>A0A8J3AWL8</accession>
<keyword evidence="1" id="KW-0732">Signal</keyword>
<dbReference type="CDD" id="cd00996">
    <property type="entry name" value="PBP2_AatB_like"/>
    <property type="match status" value="1"/>
</dbReference>